<dbReference type="AlphaFoldDB" id="F2NQF3"/>
<feature type="domain" description="GP-PDE" evidence="1">
    <location>
        <begin position="14"/>
        <end position="266"/>
    </location>
</feature>
<dbReference type="EMBL" id="CP002630">
    <property type="protein sequence ID" value="AEB11680.1"/>
    <property type="molecule type" value="Genomic_DNA"/>
</dbReference>
<dbReference type="eggNOG" id="COG0584">
    <property type="taxonomic scope" value="Bacteria"/>
</dbReference>
<dbReference type="OrthoDB" id="384721at2"/>
<dbReference type="PANTHER" id="PTHR46211">
    <property type="entry name" value="GLYCEROPHOSPHORYL DIESTER PHOSPHODIESTERASE"/>
    <property type="match status" value="1"/>
</dbReference>
<keyword evidence="3" id="KW-1185">Reference proteome</keyword>
<name>F2NQF3_MARHT</name>
<protein>
    <submittedName>
        <fullName evidence="2">Glycerophosphoryl diester phosphodiesterase</fullName>
    </submittedName>
</protein>
<dbReference type="PROSITE" id="PS51704">
    <property type="entry name" value="GP_PDE"/>
    <property type="match status" value="1"/>
</dbReference>
<dbReference type="RefSeq" id="WP_013703728.1">
    <property type="nucleotide sequence ID" value="NC_015387.1"/>
</dbReference>
<proteinExistence type="predicted"/>
<dbReference type="GO" id="GO:0006629">
    <property type="term" value="P:lipid metabolic process"/>
    <property type="evidence" value="ECO:0007669"/>
    <property type="project" value="InterPro"/>
</dbReference>
<dbReference type="KEGG" id="mhd:Marky_0936"/>
<dbReference type="HOGENOM" id="CLU_073587_0_0_0"/>
<sequence>MTLPTHLTYKGRAAWLKYHRLLSGTHPHPPNSLSALAYVLEGGAAVIEFDVNRTEDGAYVLNHDLTLERETTGVGPLARVTQQEFKALRLRGTDEPPATLAEVVAVLKGVQRSLKVQIDLKELLPLPQTAAIALLEAIAPLRENAHLRVVVGCLGDWNLRLLRRLDPELLLGFDFAYHLDVPVESLVRLPMRVNAYGYLDDHPLGYRRLLSAAAYLRDRVEALVSLLPSAVEFYLRKEFVLKALADGFNPVAFIHAYRPGTVVDVWTLNASEPEARRTLTALLEAGADQITSNTPVQLAAMLEGKEG</sequence>
<dbReference type="Proteomes" id="UP000007030">
    <property type="component" value="Chromosome"/>
</dbReference>
<dbReference type="Gene3D" id="3.20.20.190">
    <property type="entry name" value="Phosphatidylinositol (PI) phosphodiesterase"/>
    <property type="match status" value="1"/>
</dbReference>
<organism evidence="2 3">
    <name type="scientific">Marinithermus hydrothermalis (strain DSM 14884 / JCM 11576 / T1)</name>
    <dbReference type="NCBI Taxonomy" id="869210"/>
    <lineage>
        <taxon>Bacteria</taxon>
        <taxon>Thermotogati</taxon>
        <taxon>Deinococcota</taxon>
        <taxon>Deinococci</taxon>
        <taxon>Thermales</taxon>
        <taxon>Thermaceae</taxon>
        <taxon>Marinithermus</taxon>
    </lineage>
</organism>
<dbReference type="STRING" id="869210.Marky_0936"/>
<dbReference type="PANTHER" id="PTHR46211:SF1">
    <property type="entry name" value="GLYCEROPHOSPHODIESTER PHOSPHODIESTERASE, CYTOPLASMIC"/>
    <property type="match status" value="1"/>
</dbReference>
<dbReference type="InterPro" id="IPR030395">
    <property type="entry name" value="GP_PDE_dom"/>
</dbReference>
<accession>F2NQF3</accession>
<dbReference type="GO" id="GO:0008081">
    <property type="term" value="F:phosphoric diester hydrolase activity"/>
    <property type="evidence" value="ECO:0007669"/>
    <property type="project" value="InterPro"/>
</dbReference>
<gene>
    <name evidence="2" type="ordered locus">Marky_0936</name>
</gene>
<evidence type="ECO:0000313" key="2">
    <source>
        <dbReference type="EMBL" id="AEB11680.1"/>
    </source>
</evidence>
<evidence type="ECO:0000259" key="1">
    <source>
        <dbReference type="PROSITE" id="PS51704"/>
    </source>
</evidence>
<dbReference type="SUPFAM" id="SSF51695">
    <property type="entry name" value="PLC-like phosphodiesterases"/>
    <property type="match status" value="1"/>
</dbReference>
<dbReference type="Pfam" id="PF03009">
    <property type="entry name" value="GDPD"/>
    <property type="match status" value="1"/>
</dbReference>
<reference evidence="2 3" key="1">
    <citation type="journal article" date="2012" name="Stand. Genomic Sci.">
        <title>Complete genome sequence of the aerobic, heterotroph Marinithermus hydrothermalis type strain (T1(T)) from a deep-sea hydrothermal vent chimney.</title>
        <authorList>
            <person name="Copeland A."/>
            <person name="Gu W."/>
            <person name="Yasawong M."/>
            <person name="Lapidus A."/>
            <person name="Lucas S."/>
            <person name="Deshpande S."/>
            <person name="Pagani I."/>
            <person name="Tapia R."/>
            <person name="Cheng J.F."/>
            <person name="Goodwin L.A."/>
            <person name="Pitluck S."/>
            <person name="Liolios K."/>
            <person name="Ivanova N."/>
            <person name="Mavromatis K."/>
            <person name="Mikhailova N."/>
            <person name="Pati A."/>
            <person name="Chen A."/>
            <person name="Palaniappan K."/>
            <person name="Land M."/>
            <person name="Pan C."/>
            <person name="Brambilla E.M."/>
            <person name="Rohde M."/>
            <person name="Tindall B.J."/>
            <person name="Sikorski J."/>
            <person name="Goker M."/>
            <person name="Detter J.C."/>
            <person name="Bristow J."/>
            <person name="Eisen J.A."/>
            <person name="Markowitz V."/>
            <person name="Hugenholtz P."/>
            <person name="Kyrpides N.C."/>
            <person name="Klenk H.P."/>
            <person name="Woyke T."/>
        </authorList>
    </citation>
    <scope>NUCLEOTIDE SEQUENCE [LARGE SCALE GENOMIC DNA]</scope>
    <source>
        <strain evidence="3">DSM 14884 / JCM 11576 / T1</strain>
    </source>
</reference>
<dbReference type="InterPro" id="IPR017946">
    <property type="entry name" value="PLC-like_Pdiesterase_TIM-brl"/>
</dbReference>
<evidence type="ECO:0000313" key="3">
    <source>
        <dbReference type="Proteomes" id="UP000007030"/>
    </source>
</evidence>